<evidence type="ECO:0000313" key="2">
    <source>
        <dbReference type="EMBL" id="THE65230.1"/>
    </source>
</evidence>
<proteinExistence type="predicted"/>
<feature type="region of interest" description="Disordered" evidence="1">
    <location>
        <begin position="1"/>
        <end position="26"/>
    </location>
</feature>
<comment type="caution">
    <text evidence="2">The sequence shown here is derived from an EMBL/GenBank/DDBJ whole genome shotgun (WGS) entry which is preliminary data.</text>
</comment>
<evidence type="ECO:0008006" key="4">
    <source>
        <dbReference type="Google" id="ProtNLM"/>
    </source>
</evidence>
<gene>
    <name evidence="2" type="ORF">D8Y22_08430</name>
</gene>
<accession>A0A4S3TNK8</accession>
<protein>
    <recommendedName>
        <fullName evidence="4">Transposase</fullName>
    </recommendedName>
</protein>
<dbReference type="AlphaFoldDB" id="A0A4S3TNK8"/>
<organism evidence="2 3">
    <name type="scientific">Salinadaptatus halalkaliphilus</name>
    <dbReference type="NCBI Taxonomy" id="2419781"/>
    <lineage>
        <taxon>Archaea</taxon>
        <taxon>Methanobacteriati</taxon>
        <taxon>Methanobacteriota</taxon>
        <taxon>Stenosarchaea group</taxon>
        <taxon>Halobacteria</taxon>
        <taxon>Halobacteriales</taxon>
        <taxon>Natrialbaceae</taxon>
        <taxon>Salinadaptatus</taxon>
    </lineage>
</organism>
<keyword evidence="3" id="KW-1185">Reference proteome</keyword>
<evidence type="ECO:0000313" key="3">
    <source>
        <dbReference type="Proteomes" id="UP000318864"/>
    </source>
</evidence>
<reference evidence="2 3" key="1">
    <citation type="submission" date="2018-10" db="EMBL/GenBank/DDBJ databases">
        <title>Natronolimnobius sp. XQ-INN 246 isolated from Inner Mongolia Autonomous Region of China.</title>
        <authorList>
            <person name="Xue Q."/>
        </authorList>
    </citation>
    <scope>NUCLEOTIDE SEQUENCE [LARGE SCALE GENOMIC DNA]</scope>
    <source>
        <strain evidence="2 3">XQ-INN 246</strain>
    </source>
</reference>
<dbReference type="Proteomes" id="UP000318864">
    <property type="component" value="Unassembled WGS sequence"/>
</dbReference>
<evidence type="ECO:0000256" key="1">
    <source>
        <dbReference type="SAM" id="MobiDB-lite"/>
    </source>
</evidence>
<feature type="compositionally biased region" description="Basic and acidic residues" evidence="1">
    <location>
        <begin position="69"/>
        <end position="90"/>
    </location>
</feature>
<sequence length="103" mass="11151">MVSWECPTKPREASGLDPEAVHSGGPIRGHHRIVVAIALWNVIGGRSCRARDERPSCQRHTPPSVARGNSDRVQRDRSSGRRGAVGDKSDPTLTLPGECPFTS</sequence>
<feature type="region of interest" description="Disordered" evidence="1">
    <location>
        <begin position="50"/>
        <end position="103"/>
    </location>
</feature>
<dbReference type="EMBL" id="RBZW01000021">
    <property type="protein sequence ID" value="THE65230.1"/>
    <property type="molecule type" value="Genomic_DNA"/>
</dbReference>
<name>A0A4S3TNK8_9EURY</name>